<evidence type="ECO:0000313" key="13">
    <source>
        <dbReference type="EMBL" id="AHC40062.1"/>
    </source>
</evidence>
<dbReference type="InterPro" id="IPR013824">
    <property type="entry name" value="Topo_IA_cen_sub1"/>
</dbReference>
<feature type="site" description="Interaction with DNA" evidence="10">
    <location>
        <position position="155"/>
    </location>
</feature>
<dbReference type="InterPro" id="IPR006171">
    <property type="entry name" value="TOPRIM_dom"/>
</dbReference>
<dbReference type="Pfam" id="PF01751">
    <property type="entry name" value="Toprim"/>
    <property type="match status" value="1"/>
</dbReference>
<feature type="site" description="Interaction with DNA" evidence="10">
    <location>
        <position position="515"/>
    </location>
</feature>
<dbReference type="Proteomes" id="UP000018745">
    <property type="component" value="Chromosome"/>
</dbReference>
<dbReference type="PROSITE" id="PS52039">
    <property type="entry name" value="TOPO_IA_2"/>
    <property type="match status" value="1"/>
</dbReference>
<dbReference type="InterPro" id="IPR023405">
    <property type="entry name" value="Topo_IA_core_domain"/>
</dbReference>
<dbReference type="HAMAP" id="MF_00952">
    <property type="entry name" value="Topoisom_1_prok"/>
    <property type="match status" value="1"/>
</dbReference>
<dbReference type="Gene3D" id="1.10.290.10">
    <property type="entry name" value="Topoisomerase I, domain 4"/>
    <property type="match status" value="1"/>
</dbReference>
<dbReference type="Pfam" id="PF01131">
    <property type="entry name" value="Topoisom_bac"/>
    <property type="match status" value="1"/>
</dbReference>
<evidence type="ECO:0000256" key="6">
    <source>
        <dbReference type="ARBA" id="ARBA00022842"/>
    </source>
</evidence>
<evidence type="ECO:0000256" key="5">
    <source>
        <dbReference type="ARBA" id="ARBA00022833"/>
    </source>
</evidence>
<feature type="site" description="Interaction with DNA" evidence="10">
    <location>
        <position position="316"/>
    </location>
</feature>
<evidence type="ECO:0000256" key="2">
    <source>
        <dbReference type="ARBA" id="ARBA00009446"/>
    </source>
</evidence>
<dbReference type="InterPro" id="IPR003602">
    <property type="entry name" value="Topo_IA_DNA-bd_dom"/>
</dbReference>
<dbReference type="Gene3D" id="3.30.65.10">
    <property type="entry name" value="Bacterial Topoisomerase I, domain 1"/>
    <property type="match status" value="3"/>
</dbReference>
<protein>
    <recommendedName>
        <fullName evidence="10">DNA topoisomerase 1</fullName>
        <ecNumber evidence="10">5.6.2.1</ecNumber>
    </recommendedName>
    <alternativeName>
        <fullName evidence="10">DNA topoisomerase I</fullName>
    </alternativeName>
</protein>
<dbReference type="EC" id="5.6.2.1" evidence="10"/>
<evidence type="ECO:0000259" key="12">
    <source>
        <dbReference type="PROSITE" id="PS52039"/>
    </source>
</evidence>
<feature type="region of interest" description="Interaction with DNA" evidence="10">
    <location>
        <begin position="169"/>
        <end position="174"/>
    </location>
</feature>
<dbReference type="InterPro" id="IPR000380">
    <property type="entry name" value="Topo_IA"/>
</dbReference>
<dbReference type="SMART" id="SM00437">
    <property type="entry name" value="TOP1Ac"/>
    <property type="match status" value="1"/>
</dbReference>
<dbReference type="InterPro" id="IPR013498">
    <property type="entry name" value="Topo_IA_Znf"/>
</dbReference>
<dbReference type="InterPro" id="IPR003601">
    <property type="entry name" value="Topo_IA_2"/>
</dbReference>
<dbReference type="Gene3D" id="2.70.20.10">
    <property type="entry name" value="Topoisomerase I, domain 3"/>
    <property type="match status" value="1"/>
</dbReference>
<feature type="domain" description="Topo IA-type catalytic" evidence="12">
    <location>
        <begin position="136"/>
        <end position="583"/>
    </location>
</feature>
<keyword evidence="8 10" id="KW-0238">DNA-binding</keyword>
<keyword evidence="4" id="KW-0863">Zinc-finger</keyword>
<evidence type="ECO:0000313" key="14">
    <source>
        <dbReference type="Proteomes" id="UP000018745"/>
    </source>
</evidence>
<dbReference type="Gene3D" id="3.40.50.140">
    <property type="match status" value="1"/>
</dbReference>
<evidence type="ECO:0000256" key="3">
    <source>
        <dbReference type="ARBA" id="ARBA00022723"/>
    </source>
</evidence>
<dbReference type="SUPFAM" id="SSF56712">
    <property type="entry name" value="Prokaryotic type I DNA topoisomerase"/>
    <property type="match status" value="1"/>
</dbReference>
<dbReference type="InterPro" id="IPR013497">
    <property type="entry name" value="Topo_IA_cen"/>
</dbReference>
<dbReference type="Pfam" id="PF01396">
    <property type="entry name" value="Zn_ribbon_Top1"/>
    <property type="match status" value="3"/>
</dbReference>
<feature type="site" description="Interaction with DNA" evidence="10">
    <location>
        <position position="150"/>
    </location>
</feature>
<comment type="catalytic activity">
    <reaction evidence="1 10">
        <text>ATP-independent breakage of single-stranded DNA, followed by passage and rejoining.</text>
        <dbReference type="EC" id="5.6.2.1"/>
    </reaction>
</comment>
<comment type="caution">
    <text evidence="10">Lacks conserved residue(s) required for the propagation of feature annotation.</text>
</comment>
<name>A0ABM5P0W0_9MOLU</name>
<dbReference type="EMBL" id="CP006935">
    <property type="protein sequence ID" value="AHC40062.1"/>
    <property type="molecule type" value="Genomic_DNA"/>
</dbReference>
<keyword evidence="14" id="KW-1185">Reference proteome</keyword>
<comment type="function">
    <text evidence="10">Releases the supercoiling and torsional tension of DNA, which is introduced during the DNA replication and transcription, by transiently cleaving and rejoining one strand of the DNA duplex. Introduces a single-strand break via transesterification at a target site in duplex DNA. The scissile phosphodiester is attacked by the catalytic tyrosine of the enzyme, resulting in the formation of a DNA-(5'-phosphotyrosyl)-enzyme intermediate and the expulsion of a 3'-OH DNA strand. The free DNA strand then undergoes passage around the unbroken strand, thus removing DNA supercoils. Finally, in the religation step, the DNA 3'-OH attacks the covalent intermediate to expel the active-site tyrosine and restore the DNA phosphodiester backbone.</text>
</comment>
<comment type="subunit">
    <text evidence="10">Monomer.</text>
</comment>
<dbReference type="InterPro" id="IPR013826">
    <property type="entry name" value="Topo_IA_cen_sub3"/>
</dbReference>
<dbReference type="SUPFAM" id="SSF57783">
    <property type="entry name" value="Zinc beta-ribbon"/>
    <property type="match status" value="3"/>
</dbReference>
<evidence type="ECO:0000256" key="9">
    <source>
        <dbReference type="ARBA" id="ARBA00023235"/>
    </source>
</evidence>
<keyword evidence="6" id="KW-0460">Magnesium</keyword>
<feature type="active site" description="O-(5'-phospho-DNA)-tyrosine intermediate" evidence="10">
    <location>
        <position position="314"/>
    </location>
</feature>
<dbReference type="PROSITE" id="PS50880">
    <property type="entry name" value="TOPRIM"/>
    <property type="match status" value="1"/>
</dbReference>
<dbReference type="SMART" id="SM00493">
    <property type="entry name" value="TOPRIM"/>
    <property type="match status" value="1"/>
</dbReference>
<feature type="site" description="Interaction with DNA" evidence="10">
    <location>
        <position position="146"/>
    </location>
</feature>
<dbReference type="PROSITE" id="PS00396">
    <property type="entry name" value="TOPO_IA_1"/>
    <property type="match status" value="1"/>
</dbReference>
<keyword evidence="3" id="KW-0479">Metal-binding</keyword>
<dbReference type="InterPro" id="IPR005733">
    <property type="entry name" value="TopoI_bac-type"/>
</dbReference>
<dbReference type="InterPro" id="IPR023406">
    <property type="entry name" value="Topo_IA_AS"/>
</dbReference>
<dbReference type="SMART" id="SM00436">
    <property type="entry name" value="TOP1Bc"/>
    <property type="match status" value="1"/>
</dbReference>
<dbReference type="RefSeq" id="WP_024071642.1">
    <property type="nucleotide sequence ID" value="NC_023062.1"/>
</dbReference>
<dbReference type="InterPro" id="IPR013825">
    <property type="entry name" value="Topo_IA_cen_sub2"/>
</dbReference>
<comment type="similarity">
    <text evidence="2 10">Belongs to the type IA topoisomerase family.</text>
</comment>
<feature type="site" description="Interaction with DNA" evidence="10">
    <location>
        <position position="33"/>
    </location>
</feature>
<keyword evidence="5" id="KW-0862">Zinc</keyword>
<evidence type="ECO:0000259" key="11">
    <source>
        <dbReference type="PROSITE" id="PS50880"/>
    </source>
</evidence>
<sequence length="729" mass="84589">MADLMFIESPAKMKSISRYLSGKEIDLFATYGHIREVKKRWMGRGDQMFNPQWENSNRLVEFGNKKISIVEAIKRKASQASRIYLATDPDREGEAISWHIYSILNKEDQKKCFRAVFNEITEKAIKNSLNNTREIDQAIINSYLARVLLDRFVGYKLSDYTRKKVGGISAGRVQSIALKFLVDREDEIKSFKKESWFVLKVELQNGLNISAVQLNPEILPQIKLFKEQKKGIVWFESKEGVEKLIRTLDNDYQLIKIGEPKQEIISPPEALKTSTLYESAINKLGMRVAVVEQTAQKLYEGIPLGEESIALITYPRTDKTDLSEDFVTELKNYILNKYSEKYLNLEQDQKNQVVKKDKLVQGAHEGIRPVDLTMTPEKLSKYIETNTPEYRLYKLIWAITIASFCSPAKNEKKSYTFQNNKNLFNTTETKEIFDGFRKILREYWLFQEKIEKSFSPVLENVKEGQIFPKKQENIIEENTSPPMKYSEATLIKALENKGIGRPSTYPVVAKIIRTRNYATFENKKFEITELGYKVSKDLEKNFSNFISYDYTRLMEEELDNISQSKTDWKSFLNGVFLDLDKSFKKVERFETVEGRECPECSGTLVFKFSRWGKKFIGCARFPSCKYAEFLKNEKKEPLEKLDILCPECKSSLVKRKSKKTGEHFNACPNFPKCRYIEGKNEKSEPQIVSGRTCPKCSGKLAYKYSFKRKSKFISCTNFPNCKYLESLKS</sequence>
<dbReference type="PRINTS" id="PR00417">
    <property type="entry name" value="PRTPISMRASEI"/>
</dbReference>
<keyword evidence="7 10" id="KW-0799">Topoisomerase</keyword>
<organism evidence="13 14">
    <name type="scientific">Mycoplasma ovis str. Michigan</name>
    <dbReference type="NCBI Taxonomy" id="1415773"/>
    <lineage>
        <taxon>Bacteria</taxon>
        <taxon>Bacillati</taxon>
        <taxon>Mycoplasmatota</taxon>
        <taxon>Mollicutes</taxon>
        <taxon>Mycoplasmataceae</taxon>
        <taxon>Mycoplasma</taxon>
    </lineage>
</organism>
<dbReference type="PANTHER" id="PTHR42785:SF1">
    <property type="entry name" value="DNA TOPOISOMERASE"/>
    <property type="match status" value="1"/>
</dbReference>
<proteinExistence type="inferred from homology"/>
<evidence type="ECO:0000256" key="4">
    <source>
        <dbReference type="ARBA" id="ARBA00022771"/>
    </source>
</evidence>
<gene>
    <name evidence="10" type="primary">topA</name>
    <name evidence="13" type="ORF">OVS_04430</name>
</gene>
<dbReference type="NCBIfam" id="TIGR01051">
    <property type="entry name" value="topA_bact"/>
    <property type="match status" value="1"/>
</dbReference>
<feature type="domain" description="Toprim" evidence="11">
    <location>
        <begin position="2"/>
        <end position="120"/>
    </location>
</feature>
<evidence type="ECO:0000256" key="1">
    <source>
        <dbReference type="ARBA" id="ARBA00000213"/>
    </source>
</evidence>
<evidence type="ECO:0000256" key="10">
    <source>
        <dbReference type="HAMAP-Rule" id="MF_00952"/>
    </source>
</evidence>
<dbReference type="Gene3D" id="1.10.460.10">
    <property type="entry name" value="Topoisomerase I, domain 2"/>
    <property type="match status" value="1"/>
</dbReference>
<evidence type="ECO:0000256" key="8">
    <source>
        <dbReference type="ARBA" id="ARBA00023125"/>
    </source>
</evidence>
<evidence type="ECO:0000256" key="7">
    <source>
        <dbReference type="ARBA" id="ARBA00023029"/>
    </source>
</evidence>
<dbReference type="InterPro" id="IPR028612">
    <property type="entry name" value="Topoisom_1_IA"/>
</dbReference>
<reference evidence="13 14" key="1">
    <citation type="journal article" date="2014" name="Genome Announc.">
        <title>Complete Genome Sequence of Mycoplasma ovis Strain Michigan, a Hemoplasma of Sheep with Two Distinct 16S rRNA Genes.</title>
        <authorList>
            <person name="Deshuillers P.L."/>
            <person name="Santos A.P."/>
            <person name="do Nascimento N.C."/>
            <person name="Hampel J.A."/>
            <person name="Bergin I.L."/>
            <person name="Dyson M.C."/>
            <person name="Messick J.B."/>
        </authorList>
    </citation>
    <scope>NUCLEOTIDE SEQUENCE [LARGE SCALE GENOMIC DNA]</scope>
    <source>
        <strain evidence="13 14">Michigan</strain>
    </source>
</reference>
<dbReference type="CDD" id="cd00186">
    <property type="entry name" value="TOP1Ac"/>
    <property type="match status" value="1"/>
</dbReference>
<keyword evidence="9 10" id="KW-0413">Isomerase</keyword>
<dbReference type="PANTHER" id="PTHR42785">
    <property type="entry name" value="DNA TOPOISOMERASE, TYPE IA, CORE"/>
    <property type="match status" value="1"/>
</dbReference>
<accession>A0ABM5P0W0</accession>